<feature type="transmembrane region" description="Helical" evidence="1">
    <location>
        <begin position="79"/>
        <end position="100"/>
    </location>
</feature>
<name>A0A382HMP8_9ZZZZ</name>
<proteinExistence type="predicted"/>
<dbReference type="AlphaFoldDB" id="A0A382HMP8"/>
<keyword evidence="1" id="KW-0472">Membrane</keyword>
<accession>A0A382HMP8</accession>
<evidence type="ECO:0000256" key="1">
    <source>
        <dbReference type="SAM" id="Phobius"/>
    </source>
</evidence>
<keyword evidence="1" id="KW-1133">Transmembrane helix</keyword>
<gene>
    <name evidence="2" type="ORF">METZ01_LOCUS240625</name>
</gene>
<keyword evidence="1" id="KW-0812">Transmembrane</keyword>
<protein>
    <recommendedName>
        <fullName evidence="3">PepSY domain-containing protein</fullName>
    </recommendedName>
</protein>
<sequence>MKWIRTLHLYLGCLFAPLLIFFCASGAWQLFGLHRAAKKALAVPDGSYVPPEWMVSLSSVHLRQGIDGLSNHASPAFRWFALALALGMIATAVLGLIMAFRQRRRRWVAVGVTVAGLILPMFFIWLAGR</sequence>
<feature type="transmembrane region" description="Helical" evidence="1">
    <location>
        <begin position="7"/>
        <end position="31"/>
    </location>
</feature>
<reference evidence="2" key="1">
    <citation type="submission" date="2018-05" db="EMBL/GenBank/DDBJ databases">
        <authorList>
            <person name="Lanie J.A."/>
            <person name="Ng W.-L."/>
            <person name="Kazmierczak K.M."/>
            <person name="Andrzejewski T.M."/>
            <person name="Davidsen T.M."/>
            <person name="Wayne K.J."/>
            <person name="Tettelin H."/>
            <person name="Glass J.I."/>
            <person name="Rusch D."/>
            <person name="Podicherti R."/>
            <person name="Tsui H.-C.T."/>
            <person name="Winkler M.E."/>
        </authorList>
    </citation>
    <scope>NUCLEOTIDE SEQUENCE</scope>
</reference>
<evidence type="ECO:0008006" key="3">
    <source>
        <dbReference type="Google" id="ProtNLM"/>
    </source>
</evidence>
<evidence type="ECO:0000313" key="2">
    <source>
        <dbReference type="EMBL" id="SVB87771.1"/>
    </source>
</evidence>
<dbReference type="EMBL" id="UINC01061809">
    <property type="protein sequence ID" value="SVB87771.1"/>
    <property type="molecule type" value="Genomic_DNA"/>
</dbReference>
<feature type="transmembrane region" description="Helical" evidence="1">
    <location>
        <begin position="107"/>
        <end position="127"/>
    </location>
</feature>
<organism evidence="2">
    <name type="scientific">marine metagenome</name>
    <dbReference type="NCBI Taxonomy" id="408172"/>
    <lineage>
        <taxon>unclassified sequences</taxon>
        <taxon>metagenomes</taxon>
        <taxon>ecological metagenomes</taxon>
    </lineage>
</organism>